<gene>
    <name evidence="1" type="ORF">FHS34_001111</name>
</gene>
<accession>A0A7W9PQX6</accession>
<evidence type="ECO:0000313" key="1">
    <source>
        <dbReference type="EMBL" id="MBB5925657.1"/>
    </source>
</evidence>
<dbReference type="Proteomes" id="UP000585836">
    <property type="component" value="Unassembled WGS sequence"/>
</dbReference>
<name>A0A7W9PQX6_9ACTN</name>
<protein>
    <submittedName>
        <fullName evidence="1">Uncharacterized protein</fullName>
    </submittedName>
</protein>
<comment type="caution">
    <text evidence="1">The sequence shown here is derived from an EMBL/GenBank/DDBJ whole genome shotgun (WGS) entry which is preliminary data.</text>
</comment>
<dbReference type="EMBL" id="JACHJK010000002">
    <property type="protein sequence ID" value="MBB5925657.1"/>
    <property type="molecule type" value="Genomic_DNA"/>
</dbReference>
<proteinExistence type="predicted"/>
<keyword evidence="2" id="KW-1185">Reference proteome</keyword>
<dbReference type="RefSeq" id="WP_184961733.1">
    <property type="nucleotide sequence ID" value="NZ_BAAAWF010000039.1"/>
</dbReference>
<sequence length="215" mass="24077">MHHTDWKVRHLRRVSALKLAEMSGGGTWPDCAKTLRIPWNTAQQSLKVIRQELTSRDLWSDFERSVESVASQLDRGTDRVHYGRRRELLSSWQVPAGDWAELCRDLEQFGQGATSPTSDTATVLIWTHVTQGDHLHSPMLGALRESGCSTQRLVASINQLRTPANRKGGKRELLRRLETYSDLLATACDRGVASLQTGSLEIEVSAAHLRKVKSP</sequence>
<organism evidence="1 2">
    <name type="scientific">Streptomyces echinatus</name>
    <dbReference type="NCBI Taxonomy" id="67293"/>
    <lineage>
        <taxon>Bacteria</taxon>
        <taxon>Bacillati</taxon>
        <taxon>Actinomycetota</taxon>
        <taxon>Actinomycetes</taxon>
        <taxon>Kitasatosporales</taxon>
        <taxon>Streptomycetaceae</taxon>
        <taxon>Streptomyces</taxon>
    </lineage>
</organism>
<reference evidence="1 2" key="1">
    <citation type="submission" date="2020-08" db="EMBL/GenBank/DDBJ databases">
        <title>Genomic Encyclopedia of Type Strains, Phase III (KMG-III): the genomes of soil and plant-associated and newly described type strains.</title>
        <authorList>
            <person name="Whitman W."/>
        </authorList>
    </citation>
    <scope>NUCLEOTIDE SEQUENCE [LARGE SCALE GENOMIC DNA]</scope>
    <source>
        <strain evidence="1 2">CECT 3313</strain>
    </source>
</reference>
<dbReference type="AlphaFoldDB" id="A0A7W9PQX6"/>
<evidence type="ECO:0000313" key="2">
    <source>
        <dbReference type="Proteomes" id="UP000585836"/>
    </source>
</evidence>